<dbReference type="InterPro" id="IPR003578">
    <property type="entry name" value="Small_GTPase_Rho"/>
</dbReference>
<dbReference type="AlphaFoldDB" id="A0ABD2QLQ2"/>
<dbReference type="SMART" id="SM00174">
    <property type="entry name" value="RHO"/>
    <property type="match status" value="1"/>
</dbReference>
<dbReference type="SMART" id="SM00176">
    <property type="entry name" value="RAN"/>
    <property type="match status" value="1"/>
</dbReference>
<keyword evidence="7" id="KW-0472">Membrane</keyword>
<dbReference type="Proteomes" id="UP001626550">
    <property type="component" value="Unassembled WGS sequence"/>
</dbReference>
<dbReference type="Gene3D" id="3.40.50.300">
    <property type="entry name" value="P-loop containing nucleotide triphosphate hydrolases"/>
    <property type="match status" value="1"/>
</dbReference>
<name>A0ABD2QLQ2_9PLAT</name>
<keyword evidence="3" id="KW-1003">Cell membrane</keyword>
<proteinExistence type="inferred from homology"/>
<evidence type="ECO:0000256" key="8">
    <source>
        <dbReference type="ARBA" id="ARBA00023288"/>
    </source>
</evidence>
<evidence type="ECO:0000256" key="3">
    <source>
        <dbReference type="ARBA" id="ARBA00022475"/>
    </source>
</evidence>
<dbReference type="GO" id="GO:0005886">
    <property type="term" value="C:plasma membrane"/>
    <property type="evidence" value="ECO:0007669"/>
    <property type="project" value="UniProtKB-SubCell"/>
</dbReference>
<accession>A0ABD2QLQ2</accession>
<dbReference type="FunFam" id="3.40.50.300:FF:000983">
    <property type="entry name" value="Rho family GTPase"/>
    <property type="match status" value="1"/>
</dbReference>
<evidence type="ECO:0000256" key="5">
    <source>
        <dbReference type="ARBA" id="ARBA00022741"/>
    </source>
</evidence>
<organism evidence="10 11">
    <name type="scientific">Cichlidogyrus casuarinus</name>
    <dbReference type="NCBI Taxonomy" id="1844966"/>
    <lineage>
        <taxon>Eukaryota</taxon>
        <taxon>Metazoa</taxon>
        <taxon>Spiralia</taxon>
        <taxon>Lophotrochozoa</taxon>
        <taxon>Platyhelminthes</taxon>
        <taxon>Monogenea</taxon>
        <taxon>Monopisthocotylea</taxon>
        <taxon>Dactylogyridea</taxon>
        <taxon>Ancyrocephalidae</taxon>
        <taxon>Cichlidogyrus</taxon>
    </lineage>
</organism>
<comment type="caution">
    <text evidence="10">The sequence shown here is derived from an EMBL/GenBank/DDBJ whole genome shotgun (WGS) entry which is preliminary data.</text>
</comment>
<dbReference type="SMART" id="SM00173">
    <property type="entry name" value="RAS"/>
    <property type="match status" value="1"/>
</dbReference>
<keyword evidence="4" id="KW-0488">Methylation</keyword>
<evidence type="ECO:0000313" key="11">
    <source>
        <dbReference type="Proteomes" id="UP001626550"/>
    </source>
</evidence>
<dbReference type="EMBL" id="JBJKFK010000051">
    <property type="protein sequence ID" value="KAL3320449.1"/>
    <property type="molecule type" value="Genomic_DNA"/>
</dbReference>
<dbReference type="PROSITE" id="PS51421">
    <property type="entry name" value="RAS"/>
    <property type="match status" value="1"/>
</dbReference>
<dbReference type="Pfam" id="PF00071">
    <property type="entry name" value="Ras"/>
    <property type="match status" value="1"/>
</dbReference>
<protein>
    <submittedName>
        <fullName evidence="10">Uncharacterized protein</fullName>
    </submittedName>
</protein>
<reference evidence="10 11" key="1">
    <citation type="submission" date="2024-11" db="EMBL/GenBank/DDBJ databases">
        <title>Adaptive evolution of stress response genes in parasites aligns with host niche diversity.</title>
        <authorList>
            <person name="Hahn C."/>
            <person name="Resl P."/>
        </authorList>
    </citation>
    <scope>NUCLEOTIDE SEQUENCE [LARGE SCALE GENOMIC DNA]</scope>
    <source>
        <strain evidence="10">EGGRZ-B1_66</strain>
        <tissue evidence="10">Body</tissue>
    </source>
</reference>
<evidence type="ECO:0000256" key="9">
    <source>
        <dbReference type="ARBA" id="ARBA00023289"/>
    </source>
</evidence>
<dbReference type="SUPFAM" id="SSF52540">
    <property type="entry name" value="P-loop containing nucleoside triphosphate hydrolases"/>
    <property type="match status" value="1"/>
</dbReference>
<evidence type="ECO:0000256" key="7">
    <source>
        <dbReference type="ARBA" id="ARBA00023136"/>
    </source>
</evidence>
<dbReference type="PROSITE" id="PS51419">
    <property type="entry name" value="RAB"/>
    <property type="match status" value="1"/>
</dbReference>
<comment type="similarity">
    <text evidence="2">Belongs to the small GTPase superfamily. Rho family.</text>
</comment>
<keyword evidence="5" id="KW-0547">Nucleotide-binding</keyword>
<dbReference type="PRINTS" id="PR00449">
    <property type="entry name" value="RASTRNSFRMNG"/>
</dbReference>
<keyword evidence="6" id="KW-0342">GTP-binding</keyword>
<evidence type="ECO:0000313" key="10">
    <source>
        <dbReference type="EMBL" id="KAL3320449.1"/>
    </source>
</evidence>
<evidence type="ECO:0000256" key="6">
    <source>
        <dbReference type="ARBA" id="ARBA00023134"/>
    </source>
</evidence>
<dbReference type="InterPro" id="IPR001806">
    <property type="entry name" value="Small_GTPase"/>
</dbReference>
<dbReference type="InterPro" id="IPR005225">
    <property type="entry name" value="Small_GTP-bd"/>
</dbReference>
<evidence type="ECO:0000256" key="2">
    <source>
        <dbReference type="ARBA" id="ARBA00010142"/>
    </source>
</evidence>
<keyword evidence="8" id="KW-0449">Lipoprotein</keyword>
<dbReference type="GO" id="GO:0005525">
    <property type="term" value="F:GTP binding"/>
    <property type="evidence" value="ECO:0007669"/>
    <property type="project" value="UniProtKB-KW"/>
</dbReference>
<dbReference type="InterPro" id="IPR027417">
    <property type="entry name" value="P-loop_NTPase"/>
</dbReference>
<evidence type="ECO:0000256" key="1">
    <source>
        <dbReference type="ARBA" id="ARBA00004342"/>
    </source>
</evidence>
<dbReference type="PROSITE" id="PS51420">
    <property type="entry name" value="RHO"/>
    <property type="match status" value="1"/>
</dbReference>
<keyword evidence="9" id="KW-0636">Prenylation</keyword>
<dbReference type="SMART" id="SM00175">
    <property type="entry name" value="RAB"/>
    <property type="match status" value="1"/>
</dbReference>
<dbReference type="PANTHER" id="PTHR24072">
    <property type="entry name" value="RHO FAMILY GTPASE"/>
    <property type="match status" value="1"/>
</dbReference>
<comment type="subcellular location">
    <subcellularLocation>
        <location evidence="1">Cell membrane</location>
        <topology evidence="1">Lipid-anchor</topology>
        <orientation evidence="1">Cytoplasmic side</orientation>
    </subcellularLocation>
</comment>
<dbReference type="NCBIfam" id="TIGR00231">
    <property type="entry name" value="small_GTP"/>
    <property type="match status" value="1"/>
</dbReference>
<keyword evidence="11" id="KW-1185">Reference proteome</keyword>
<sequence length="195" mass="21974">MGSHTGPLRKKLTIVGDGTCGKTCLLMTYVRGVFPEVYVPTVFENYISDLEVDNKNVELALWDTAGQEDYDRLRPLSYPDTDVILIAFSIENPDTLANVEEKWVPEVKHFCPNTPILLVGNKKDLRNDAQVVNELRKYGMEPISTQRGKEVANRIGACEYLECSAKTREGIIDVFQRAAQACLKVHKRKKACQLI</sequence>
<evidence type="ECO:0000256" key="4">
    <source>
        <dbReference type="ARBA" id="ARBA00022481"/>
    </source>
</evidence>
<gene>
    <name evidence="10" type="ORF">Ciccas_000862</name>
</gene>